<name>A0AAJ1UBF1_9RHOB</name>
<dbReference type="RefSeq" id="WP_317627019.1">
    <property type="nucleotide sequence ID" value="NZ_JANFFA010000004.1"/>
</dbReference>
<proteinExistence type="predicted"/>
<organism evidence="2 3">
    <name type="scientific">Rhodalgimonas zhirmunskyi</name>
    <dbReference type="NCBI Taxonomy" id="2964767"/>
    <lineage>
        <taxon>Bacteria</taxon>
        <taxon>Pseudomonadati</taxon>
        <taxon>Pseudomonadota</taxon>
        <taxon>Alphaproteobacteria</taxon>
        <taxon>Rhodobacterales</taxon>
        <taxon>Roseobacteraceae</taxon>
        <taxon>Rhodalgimonas</taxon>
    </lineage>
</organism>
<evidence type="ECO:0000313" key="3">
    <source>
        <dbReference type="Proteomes" id="UP001227162"/>
    </source>
</evidence>
<dbReference type="Proteomes" id="UP001227162">
    <property type="component" value="Unassembled WGS sequence"/>
</dbReference>
<reference evidence="2" key="1">
    <citation type="submission" date="2022-07" db="EMBL/GenBank/DDBJ databases">
        <authorList>
            <person name="Otstavnykh N."/>
            <person name="Isaeva M."/>
            <person name="Bystritskaya E."/>
        </authorList>
    </citation>
    <scope>NUCLEOTIDE SEQUENCE</scope>
    <source>
        <strain evidence="2">10Alg 79</strain>
    </source>
</reference>
<gene>
    <name evidence="2" type="ORF">NOI20_14875</name>
</gene>
<comment type="caution">
    <text evidence="2">The sequence shown here is derived from an EMBL/GenBank/DDBJ whole genome shotgun (WGS) entry which is preliminary data.</text>
</comment>
<sequence>MKQLFIIGSTVLALTGCAQIMQKPQEVAPVQPGDGQTRPQSRPAGGAAVKPPSGARTVEQFDTTSQAEKAAAAEAAQQAVKSGAGQKLGQTVASLGDPAKPGLWIETPLVSKASKGRVVYPVNGKAVELDLIPIEGPKTAGSRMSLAALRVIEAPLTDLPTVEVYSE</sequence>
<evidence type="ECO:0000313" key="2">
    <source>
        <dbReference type="EMBL" id="MDQ2095400.1"/>
    </source>
</evidence>
<feature type="region of interest" description="Disordered" evidence="1">
    <location>
        <begin position="26"/>
        <end position="57"/>
    </location>
</feature>
<evidence type="ECO:0008006" key="4">
    <source>
        <dbReference type="Google" id="ProtNLM"/>
    </source>
</evidence>
<keyword evidence="3" id="KW-1185">Reference proteome</keyword>
<accession>A0AAJ1UBF1</accession>
<protein>
    <recommendedName>
        <fullName evidence="4">D-galactarate dehydratase</fullName>
    </recommendedName>
</protein>
<dbReference type="EMBL" id="JANFFA010000004">
    <property type="protein sequence ID" value="MDQ2095400.1"/>
    <property type="molecule type" value="Genomic_DNA"/>
</dbReference>
<evidence type="ECO:0000256" key="1">
    <source>
        <dbReference type="SAM" id="MobiDB-lite"/>
    </source>
</evidence>
<reference evidence="2" key="2">
    <citation type="submission" date="2023-04" db="EMBL/GenBank/DDBJ databases">
        <title>'Rhodoalgimonas zhirmunskyi' gen. nov., isolated from a red alga.</title>
        <authorList>
            <person name="Nedashkovskaya O.I."/>
            <person name="Otstavnykh N.Y."/>
            <person name="Bystritskaya E.P."/>
            <person name="Balabanova L.A."/>
            <person name="Isaeva M.P."/>
        </authorList>
    </citation>
    <scope>NUCLEOTIDE SEQUENCE</scope>
    <source>
        <strain evidence="2">10Alg 79</strain>
    </source>
</reference>
<dbReference type="PROSITE" id="PS51257">
    <property type="entry name" value="PROKAR_LIPOPROTEIN"/>
    <property type="match status" value="1"/>
</dbReference>
<dbReference type="AlphaFoldDB" id="A0AAJ1UBF1"/>